<keyword evidence="4" id="KW-0539">Nucleus</keyword>
<dbReference type="GO" id="GO:0046540">
    <property type="term" value="C:U4/U6 x U5 tri-snRNP complex"/>
    <property type="evidence" value="ECO:0007669"/>
    <property type="project" value="InterPro"/>
</dbReference>
<dbReference type="Pfam" id="PF08572">
    <property type="entry name" value="PRP3"/>
    <property type="match status" value="1"/>
</dbReference>
<evidence type="ECO:0000256" key="6">
    <source>
        <dbReference type="SAM" id="MobiDB-lite"/>
    </source>
</evidence>
<name>A0A4P9XZ31_9FUNG</name>
<evidence type="ECO:0000259" key="7">
    <source>
        <dbReference type="Pfam" id="PF06544"/>
    </source>
</evidence>
<keyword evidence="5" id="KW-0175">Coiled coil</keyword>
<evidence type="ECO:0000313" key="10">
    <source>
        <dbReference type="Proteomes" id="UP000267251"/>
    </source>
</evidence>
<dbReference type="OrthoDB" id="10264544at2759"/>
<evidence type="ECO:0000256" key="1">
    <source>
        <dbReference type="ARBA" id="ARBA00004123"/>
    </source>
</evidence>
<keyword evidence="2" id="KW-0507">mRNA processing</keyword>
<dbReference type="InterPro" id="IPR013881">
    <property type="entry name" value="Pre-mRNA_splic_Prp3_dom"/>
</dbReference>
<dbReference type="AlphaFoldDB" id="A0A4P9XZ31"/>
<feature type="domain" description="Small nuclear ribonucleoprotein Prp3 C-terminal" evidence="7">
    <location>
        <begin position="241"/>
        <end position="363"/>
    </location>
</feature>
<evidence type="ECO:0000256" key="4">
    <source>
        <dbReference type="ARBA" id="ARBA00023242"/>
    </source>
</evidence>
<reference evidence="10" key="1">
    <citation type="journal article" date="2018" name="Nat. Microbiol.">
        <title>Leveraging single-cell genomics to expand the fungal tree of life.</title>
        <authorList>
            <person name="Ahrendt S.R."/>
            <person name="Quandt C.A."/>
            <person name="Ciobanu D."/>
            <person name="Clum A."/>
            <person name="Salamov A."/>
            <person name="Andreopoulos B."/>
            <person name="Cheng J.F."/>
            <person name="Woyke T."/>
            <person name="Pelin A."/>
            <person name="Henrissat B."/>
            <person name="Reynolds N.K."/>
            <person name="Benny G.L."/>
            <person name="Smith M.E."/>
            <person name="James T.Y."/>
            <person name="Grigoriev I.V."/>
        </authorList>
    </citation>
    <scope>NUCLEOTIDE SEQUENCE [LARGE SCALE GENOMIC DNA]</scope>
</reference>
<dbReference type="PANTHER" id="PTHR14212">
    <property type="entry name" value="U4/U6-ASSOCIATED RNA SPLICING FACTOR-RELATED"/>
    <property type="match status" value="1"/>
</dbReference>
<evidence type="ECO:0000259" key="8">
    <source>
        <dbReference type="Pfam" id="PF08572"/>
    </source>
</evidence>
<proteinExistence type="predicted"/>
<gene>
    <name evidence="9" type="ORF">BJ684DRAFT_12574</name>
</gene>
<accession>A0A4P9XZ31</accession>
<organism evidence="9 10">
    <name type="scientific">Piptocephalis cylindrospora</name>
    <dbReference type="NCBI Taxonomy" id="1907219"/>
    <lineage>
        <taxon>Eukaryota</taxon>
        <taxon>Fungi</taxon>
        <taxon>Fungi incertae sedis</taxon>
        <taxon>Zoopagomycota</taxon>
        <taxon>Zoopagomycotina</taxon>
        <taxon>Zoopagomycetes</taxon>
        <taxon>Zoopagales</taxon>
        <taxon>Piptocephalidaceae</taxon>
        <taxon>Piptocephalis</taxon>
    </lineage>
</organism>
<dbReference type="InterPro" id="IPR027104">
    <property type="entry name" value="Prp3"/>
</dbReference>
<evidence type="ECO:0000256" key="5">
    <source>
        <dbReference type="SAM" id="Coils"/>
    </source>
</evidence>
<dbReference type="CDD" id="cd24162">
    <property type="entry name" value="Prp3_C"/>
    <property type="match status" value="1"/>
</dbReference>
<protein>
    <submittedName>
        <fullName evidence="9">Pre-mRNA processing factor 3-domain-containing protein</fullName>
    </submittedName>
</protein>
<dbReference type="Pfam" id="PF06544">
    <property type="entry name" value="Prp3_C"/>
    <property type="match status" value="1"/>
</dbReference>
<feature type="region of interest" description="Disordered" evidence="6">
    <location>
        <begin position="197"/>
        <end position="221"/>
    </location>
</feature>
<keyword evidence="3" id="KW-0508">mRNA splicing</keyword>
<dbReference type="Proteomes" id="UP000267251">
    <property type="component" value="Unassembled WGS sequence"/>
</dbReference>
<comment type="subcellular location">
    <subcellularLocation>
        <location evidence="1">Nucleus</location>
    </subcellularLocation>
</comment>
<keyword evidence="10" id="KW-1185">Reference proteome</keyword>
<sequence length="378" mass="43304">MPRERKRRDFHFARPGRFMEEADRQRKEAKLEELRAKIQAQSERTGVDGAVGMDMVADTLIRPEEPPEMEWWDQHILPPSPSSSPPTYEAWAEGKYDGVIQTEDSPITLYIQHPVPVHVSAHPGSAAALKPKPVRLTKRETKKLRRQRRAELQKEKQEKIRLGLLPPEAPRVKLGNLMRVLGDQAVQDPTRLEARVRREAKRRADEHLQRNEDRKLTAEQKKEKKLEKLKEDSAMAVLSNVYKIKSLTHPKHKFKVEANAQQLGMTGVVIQNPLFALVIVEGGPKAIKAYKKLMLRRIAWSDPVDGEEEDEGMRDSGPNQCALVWEGQLTRRLFRHFRFHLCPTDAIARERLGEKAIHYWDLAKSTSFSDGAPTTSLP</sequence>
<dbReference type="InterPro" id="IPR010541">
    <property type="entry name" value="Prp3_C"/>
</dbReference>
<dbReference type="PANTHER" id="PTHR14212:SF0">
    <property type="entry name" value="U4_U6 SMALL NUCLEAR RIBONUCLEOPROTEIN PRP3"/>
    <property type="match status" value="1"/>
</dbReference>
<evidence type="ECO:0000256" key="3">
    <source>
        <dbReference type="ARBA" id="ARBA00023187"/>
    </source>
</evidence>
<evidence type="ECO:0000256" key="2">
    <source>
        <dbReference type="ARBA" id="ARBA00022664"/>
    </source>
</evidence>
<feature type="domain" description="Pre-mRNA-splicing factor 3" evidence="8">
    <location>
        <begin position="2"/>
        <end position="217"/>
    </location>
</feature>
<evidence type="ECO:0000313" key="9">
    <source>
        <dbReference type="EMBL" id="RKP11705.1"/>
    </source>
</evidence>
<feature type="coiled-coil region" evidence="5">
    <location>
        <begin position="17"/>
        <end position="44"/>
    </location>
</feature>
<dbReference type="EMBL" id="KZ988707">
    <property type="protein sequence ID" value="RKP11705.1"/>
    <property type="molecule type" value="Genomic_DNA"/>
</dbReference>
<dbReference type="GO" id="GO:0000398">
    <property type="term" value="P:mRNA splicing, via spliceosome"/>
    <property type="evidence" value="ECO:0007669"/>
    <property type="project" value="InterPro"/>
</dbReference>